<evidence type="ECO:0000256" key="5">
    <source>
        <dbReference type="ARBA" id="ARBA00022989"/>
    </source>
</evidence>
<gene>
    <name evidence="10" type="ORF">BTW07_06085</name>
</gene>
<dbReference type="GO" id="GO:0015297">
    <property type="term" value="F:antiporter activity"/>
    <property type="evidence" value="ECO:0007669"/>
    <property type="project" value="TreeGrafter"/>
</dbReference>
<evidence type="ECO:0000313" key="11">
    <source>
        <dbReference type="Proteomes" id="UP000186878"/>
    </source>
</evidence>
<dbReference type="GO" id="GO:1990961">
    <property type="term" value="P:xenobiotic detoxification by transmembrane export across the plasma membrane"/>
    <property type="evidence" value="ECO:0007669"/>
    <property type="project" value="UniProtKB-ARBA"/>
</dbReference>
<dbReference type="InterPro" id="IPR000390">
    <property type="entry name" value="Small_drug/metabolite_transptr"/>
</dbReference>
<evidence type="ECO:0000256" key="2">
    <source>
        <dbReference type="ARBA" id="ARBA00022448"/>
    </source>
</evidence>
<keyword evidence="6 9" id="KW-0472">Membrane</keyword>
<dbReference type="GO" id="GO:0031460">
    <property type="term" value="P:glycine betaine transport"/>
    <property type="evidence" value="ECO:0007669"/>
    <property type="project" value="TreeGrafter"/>
</dbReference>
<name>A0A1Q8SUY1_9GAMM</name>
<keyword evidence="3" id="KW-1003">Cell membrane</keyword>
<organism evidence="10 11">
    <name type="scientific">Salinicola socius</name>
    <dbReference type="NCBI Taxonomy" id="404433"/>
    <lineage>
        <taxon>Bacteria</taxon>
        <taxon>Pseudomonadati</taxon>
        <taxon>Pseudomonadota</taxon>
        <taxon>Gammaproteobacteria</taxon>
        <taxon>Oceanospirillales</taxon>
        <taxon>Halomonadaceae</taxon>
        <taxon>Salinicola</taxon>
    </lineage>
</organism>
<dbReference type="GO" id="GO:0015220">
    <property type="term" value="F:choline transmembrane transporter activity"/>
    <property type="evidence" value="ECO:0007669"/>
    <property type="project" value="TreeGrafter"/>
</dbReference>
<dbReference type="EMBL" id="MSDO01000005">
    <property type="protein sequence ID" value="OLO05172.1"/>
    <property type="molecule type" value="Genomic_DNA"/>
</dbReference>
<dbReference type="OrthoDB" id="9808638at2"/>
<keyword evidence="2" id="KW-0813">Transport</keyword>
<dbReference type="PANTHER" id="PTHR30561:SF1">
    <property type="entry name" value="MULTIDRUG TRANSPORTER EMRE"/>
    <property type="match status" value="1"/>
</dbReference>
<dbReference type="SUPFAM" id="SSF103481">
    <property type="entry name" value="Multidrug resistance efflux transporter EmrE"/>
    <property type="match status" value="1"/>
</dbReference>
<keyword evidence="5 9" id="KW-1133">Transmembrane helix</keyword>
<dbReference type="RefSeq" id="WP_075569268.1">
    <property type="nucleotide sequence ID" value="NZ_MSDO01000005.1"/>
</dbReference>
<dbReference type="Proteomes" id="UP000186878">
    <property type="component" value="Unassembled WGS sequence"/>
</dbReference>
<evidence type="ECO:0000256" key="8">
    <source>
        <dbReference type="RuleBase" id="RU003942"/>
    </source>
</evidence>
<keyword evidence="4 8" id="KW-0812">Transmembrane</keyword>
<evidence type="ECO:0000256" key="6">
    <source>
        <dbReference type="ARBA" id="ARBA00023136"/>
    </source>
</evidence>
<comment type="similarity">
    <text evidence="7 8">Belongs to the drug/metabolite transporter (DMT) superfamily. Small multidrug resistance (SMR) (TC 2.A.7.1) family.</text>
</comment>
<dbReference type="AlphaFoldDB" id="A0A1Q8SUY1"/>
<feature type="transmembrane region" description="Helical" evidence="9">
    <location>
        <begin position="84"/>
        <end position="103"/>
    </location>
</feature>
<dbReference type="GO" id="GO:0005886">
    <property type="term" value="C:plasma membrane"/>
    <property type="evidence" value="ECO:0007669"/>
    <property type="project" value="UniProtKB-SubCell"/>
</dbReference>
<comment type="subcellular location">
    <subcellularLocation>
        <location evidence="1 8">Cell membrane</location>
        <topology evidence="1 8">Multi-pass membrane protein</topology>
    </subcellularLocation>
</comment>
<proteinExistence type="inferred from homology"/>
<evidence type="ECO:0000256" key="9">
    <source>
        <dbReference type="SAM" id="Phobius"/>
    </source>
</evidence>
<accession>A0A1Q8SUY1</accession>
<evidence type="ECO:0000256" key="7">
    <source>
        <dbReference type="ARBA" id="ARBA00038032"/>
    </source>
</evidence>
<reference evidence="10 11" key="1">
    <citation type="submission" date="2016-12" db="EMBL/GenBank/DDBJ databases">
        <title>Draft genome sequences of strains Salinicola socius SMB35, Salinicola sp. MH3R3-1 and Chromohalobacter sp. SMB17 from the Verkhnekamsk potash mining region of Russia.</title>
        <authorList>
            <person name="Mavrodi D.V."/>
            <person name="Olsson B.E."/>
            <person name="Korsakova E.S."/>
            <person name="Pyankova A."/>
            <person name="Mavrodi O.V."/>
            <person name="Plotnikova E.G."/>
        </authorList>
    </citation>
    <scope>NUCLEOTIDE SEQUENCE [LARGE SCALE GENOMIC DNA]</scope>
    <source>
        <strain evidence="10 11">SMB35</strain>
    </source>
</reference>
<evidence type="ECO:0000313" key="10">
    <source>
        <dbReference type="EMBL" id="OLO05172.1"/>
    </source>
</evidence>
<feature type="transmembrane region" description="Helical" evidence="9">
    <location>
        <begin position="32"/>
        <end position="50"/>
    </location>
</feature>
<feature type="transmembrane region" description="Helical" evidence="9">
    <location>
        <begin position="57"/>
        <end position="78"/>
    </location>
</feature>
<evidence type="ECO:0000256" key="4">
    <source>
        <dbReference type="ARBA" id="ARBA00022692"/>
    </source>
</evidence>
<dbReference type="STRING" id="404433.BTW07_06085"/>
<dbReference type="Gene3D" id="1.10.3730.20">
    <property type="match status" value="1"/>
</dbReference>
<evidence type="ECO:0000256" key="1">
    <source>
        <dbReference type="ARBA" id="ARBA00004651"/>
    </source>
</evidence>
<sequence length="109" mass="11412">MSYLLLALAIIAEVVATSSLKASAGFSRLLPSIIVVAGYGFSFYALSLVLKSLPIGITYAIWAGLGIVLVTLIGIVVYGERPDLPAYLGMALIIAGVAVIQIFSRLSSH</sequence>
<dbReference type="PANTHER" id="PTHR30561">
    <property type="entry name" value="SMR FAMILY PROTON-DEPENDENT DRUG EFFLUX TRANSPORTER SUGE"/>
    <property type="match status" value="1"/>
</dbReference>
<dbReference type="InterPro" id="IPR045324">
    <property type="entry name" value="Small_multidrug_res"/>
</dbReference>
<dbReference type="FunFam" id="1.10.3730.20:FF:000001">
    <property type="entry name" value="Quaternary ammonium compound resistance transporter SugE"/>
    <property type="match status" value="1"/>
</dbReference>
<evidence type="ECO:0000256" key="3">
    <source>
        <dbReference type="ARBA" id="ARBA00022475"/>
    </source>
</evidence>
<keyword evidence="11" id="KW-1185">Reference proteome</keyword>
<dbReference type="Pfam" id="PF00893">
    <property type="entry name" value="Multi_Drug_Res"/>
    <property type="match status" value="1"/>
</dbReference>
<dbReference type="InterPro" id="IPR037185">
    <property type="entry name" value="EmrE-like"/>
</dbReference>
<comment type="caution">
    <text evidence="10">The sequence shown here is derived from an EMBL/GenBank/DDBJ whole genome shotgun (WGS) entry which is preliminary data.</text>
</comment>
<protein>
    <submittedName>
        <fullName evidence="10">QacE family quaternary ammonium compound efflux SMR transporter</fullName>
    </submittedName>
</protein>
<dbReference type="GO" id="GO:0015199">
    <property type="term" value="F:amino-acid betaine transmembrane transporter activity"/>
    <property type="evidence" value="ECO:0007669"/>
    <property type="project" value="TreeGrafter"/>
</dbReference>